<dbReference type="Proteomes" id="UP000799753">
    <property type="component" value="Unassembled WGS sequence"/>
</dbReference>
<keyword evidence="2" id="KW-1185">Reference proteome</keyword>
<reference evidence="1" key="1">
    <citation type="journal article" date="2020" name="Stud. Mycol.">
        <title>101 Dothideomycetes genomes: a test case for predicting lifestyles and emergence of pathogens.</title>
        <authorList>
            <person name="Haridas S."/>
            <person name="Albert R."/>
            <person name="Binder M."/>
            <person name="Bloem J."/>
            <person name="Labutti K."/>
            <person name="Salamov A."/>
            <person name="Andreopoulos B."/>
            <person name="Baker S."/>
            <person name="Barry K."/>
            <person name="Bills G."/>
            <person name="Bluhm B."/>
            <person name="Cannon C."/>
            <person name="Castanera R."/>
            <person name="Culley D."/>
            <person name="Daum C."/>
            <person name="Ezra D."/>
            <person name="Gonzalez J."/>
            <person name="Henrissat B."/>
            <person name="Kuo A."/>
            <person name="Liang C."/>
            <person name="Lipzen A."/>
            <person name="Lutzoni F."/>
            <person name="Magnuson J."/>
            <person name="Mondo S."/>
            <person name="Nolan M."/>
            <person name="Ohm R."/>
            <person name="Pangilinan J."/>
            <person name="Park H.-J."/>
            <person name="Ramirez L."/>
            <person name="Alfaro M."/>
            <person name="Sun H."/>
            <person name="Tritt A."/>
            <person name="Yoshinaga Y."/>
            <person name="Zwiers L.-H."/>
            <person name="Turgeon B."/>
            <person name="Goodwin S."/>
            <person name="Spatafora J."/>
            <person name="Crous P."/>
            <person name="Grigoriev I."/>
        </authorList>
    </citation>
    <scope>NUCLEOTIDE SEQUENCE</scope>
    <source>
        <strain evidence="1">CBS 473.64</strain>
    </source>
</reference>
<dbReference type="AlphaFoldDB" id="A0A6A6RL95"/>
<dbReference type="EMBL" id="MU006809">
    <property type="protein sequence ID" value="KAF2635241.1"/>
    <property type="molecule type" value="Genomic_DNA"/>
</dbReference>
<organism evidence="1 2">
    <name type="scientific">Massarina eburnea CBS 473.64</name>
    <dbReference type="NCBI Taxonomy" id="1395130"/>
    <lineage>
        <taxon>Eukaryota</taxon>
        <taxon>Fungi</taxon>
        <taxon>Dikarya</taxon>
        <taxon>Ascomycota</taxon>
        <taxon>Pezizomycotina</taxon>
        <taxon>Dothideomycetes</taxon>
        <taxon>Pleosporomycetidae</taxon>
        <taxon>Pleosporales</taxon>
        <taxon>Massarineae</taxon>
        <taxon>Massarinaceae</taxon>
        <taxon>Massarina</taxon>
    </lineage>
</organism>
<protein>
    <submittedName>
        <fullName evidence="1">Uncharacterized protein</fullName>
    </submittedName>
</protein>
<accession>A0A6A6RL95</accession>
<gene>
    <name evidence="1" type="ORF">P280DRAFT_553937</name>
</gene>
<sequence>MPVTKLLTREQSEEITTRNAVESYSSPSPRRTSRHDLRIRLLTELPPWIVEAGPYKDVILYPYRLDRVFQFDNFDTFVTFTTDKVTWKQLEAVESLAIDFPFAQDLVAIRIYNGRWWSFPLSDALPNLKRLHVNRTLSYVFLGSARPGDLEDDICDMLEKFDLAHRNGGFEVVVRDDLDRTRSIANRM</sequence>
<name>A0A6A6RL95_9PLEO</name>
<evidence type="ECO:0000313" key="2">
    <source>
        <dbReference type="Proteomes" id="UP000799753"/>
    </source>
</evidence>
<proteinExistence type="predicted"/>
<evidence type="ECO:0000313" key="1">
    <source>
        <dbReference type="EMBL" id="KAF2635241.1"/>
    </source>
</evidence>